<dbReference type="Pfam" id="PF00011">
    <property type="entry name" value="HSP20"/>
    <property type="match status" value="1"/>
</dbReference>
<proteinExistence type="inferred from homology"/>
<dbReference type="PANTHER" id="PTHR43670:SF34">
    <property type="entry name" value="HSP20-LIKE CHAPERONES SUPERFAMILY PROTEIN"/>
    <property type="match status" value="1"/>
</dbReference>
<dbReference type="InterPro" id="IPR008978">
    <property type="entry name" value="HSP20-like_chaperone"/>
</dbReference>
<accession>A0AAN7MCM0</accession>
<feature type="domain" description="SHSP" evidence="8">
    <location>
        <begin position="23"/>
        <end position="144"/>
    </location>
</feature>
<reference evidence="9 10" key="1">
    <citation type="journal article" date="2023" name="Hortic Res">
        <title>Pangenome of water caltrop reveals structural variations and asymmetric subgenome divergence after allopolyploidization.</title>
        <authorList>
            <person name="Zhang X."/>
            <person name="Chen Y."/>
            <person name="Wang L."/>
            <person name="Yuan Y."/>
            <person name="Fang M."/>
            <person name="Shi L."/>
            <person name="Lu R."/>
            <person name="Comes H.P."/>
            <person name="Ma Y."/>
            <person name="Chen Y."/>
            <person name="Huang G."/>
            <person name="Zhou Y."/>
            <person name="Zheng Z."/>
            <person name="Qiu Y."/>
        </authorList>
    </citation>
    <scope>NUCLEOTIDE SEQUENCE [LARGE SCALE GENOMIC DNA]</scope>
    <source>
        <strain evidence="9">F231</strain>
    </source>
</reference>
<evidence type="ECO:0000256" key="2">
    <source>
        <dbReference type="ARBA" id="ARBA00022475"/>
    </source>
</evidence>
<sequence length="238" mass="26336">MMELELGLKITQTRDDVSSTAGLRISKGAGGVLFFSRETEAMFVLTGNLRGYRRKHIDISINQEGTEISISGRRPVQEKVIQGWIVQRKELEVTEFMKVFRIPRGVVLDRIKAKLNEDGSVLTVSMPKSVEGITGEGVEEVNEANGAMEGEGEELGQARQETELETPERTETEAREMEPKQQDSTEPLLTGAQANKDAGVRDKGRRKKFKICAPAIAGSALLVSLIVFVISSRKPKHR</sequence>
<dbReference type="GO" id="GO:0005886">
    <property type="term" value="C:plasma membrane"/>
    <property type="evidence" value="ECO:0007669"/>
    <property type="project" value="UniProtKB-SubCell"/>
</dbReference>
<keyword evidence="3" id="KW-0611">Plant defense</keyword>
<evidence type="ECO:0000313" key="10">
    <source>
        <dbReference type="Proteomes" id="UP001346149"/>
    </source>
</evidence>
<dbReference type="EMBL" id="JAXQNO010000002">
    <property type="protein sequence ID" value="KAK4802619.1"/>
    <property type="molecule type" value="Genomic_DNA"/>
</dbReference>
<keyword evidence="7" id="KW-0472">Membrane</keyword>
<evidence type="ECO:0000256" key="1">
    <source>
        <dbReference type="ARBA" id="ARBA00004162"/>
    </source>
</evidence>
<dbReference type="CDD" id="cd06464">
    <property type="entry name" value="ACD_sHsps-like"/>
    <property type="match status" value="1"/>
</dbReference>
<gene>
    <name evidence="9" type="ORF">SAY86_000822</name>
</gene>
<protein>
    <recommendedName>
        <fullName evidence="8">SHSP domain-containing protein</fullName>
    </recommendedName>
</protein>
<name>A0AAN7MCM0_TRANT</name>
<dbReference type="PROSITE" id="PS01031">
    <property type="entry name" value="SHSP"/>
    <property type="match status" value="1"/>
</dbReference>
<dbReference type="Proteomes" id="UP001346149">
    <property type="component" value="Unassembled WGS sequence"/>
</dbReference>
<evidence type="ECO:0000256" key="7">
    <source>
        <dbReference type="SAM" id="Phobius"/>
    </source>
</evidence>
<keyword evidence="7" id="KW-1133">Transmembrane helix</keyword>
<keyword evidence="2" id="KW-1003">Cell membrane</keyword>
<organism evidence="9 10">
    <name type="scientific">Trapa natans</name>
    <name type="common">Water chestnut</name>
    <dbReference type="NCBI Taxonomy" id="22666"/>
    <lineage>
        <taxon>Eukaryota</taxon>
        <taxon>Viridiplantae</taxon>
        <taxon>Streptophyta</taxon>
        <taxon>Embryophyta</taxon>
        <taxon>Tracheophyta</taxon>
        <taxon>Spermatophyta</taxon>
        <taxon>Magnoliopsida</taxon>
        <taxon>eudicotyledons</taxon>
        <taxon>Gunneridae</taxon>
        <taxon>Pentapetalae</taxon>
        <taxon>rosids</taxon>
        <taxon>malvids</taxon>
        <taxon>Myrtales</taxon>
        <taxon>Lythraceae</taxon>
        <taxon>Trapa</taxon>
    </lineage>
</organism>
<keyword evidence="10" id="KW-1185">Reference proteome</keyword>
<dbReference type="PANTHER" id="PTHR43670">
    <property type="entry name" value="HEAT SHOCK PROTEIN 26"/>
    <property type="match status" value="1"/>
</dbReference>
<evidence type="ECO:0000259" key="8">
    <source>
        <dbReference type="PROSITE" id="PS01031"/>
    </source>
</evidence>
<dbReference type="GO" id="GO:0034605">
    <property type="term" value="P:cellular response to heat"/>
    <property type="evidence" value="ECO:0007669"/>
    <property type="project" value="TreeGrafter"/>
</dbReference>
<evidence type="ECO:0000256" key="5">
    <source>
        <dbReference type="RuleBase" id="RU003616"/>
    </source>
</evidence>
<dbReference type="GO" id="GO:0006952">
    <property type="term" value="P:defense response"/>
    <property type="evidence" value="ECO:0007669"/>
    <property type="project" value="UniProtKB-KW"/>
</dbReference>
<evidence type="ECO:0000256" key="4">
    <source>
        <dbReference type="PROSITE-ProRule" id="PRU00285"/>
    </source>
</evidence>
<dbReference type="SUPFAM" id="SSF49764">
    <property type="entry name" value="HSP20-like chaperones"/>
    <property type="match status" value="1"/>
</dbReference>
<evidence type="ECO:0000256" key="3">
    <source>
        <dbReference type="ARBA" id="ARBA00022821"/>
    </source>
</evidence>
<dbReference type="Gene3D" id="2.60.40.790">
    <property type="match status" value="1"/>
</dbReference>
<comment type="similarity">
    <text evidence="4 5">Belongs to the small heat shock protein (HSP20) family.</text>
</comment>
<evidence type="ECO:0000313" key="9">
    <source>
        <dbReference type="EMBL" id="KAK4802619.1"/>
    </source>
</evidence>
<feature type="region of interest" description="Disordered" evidence="6">
    <location>
        <begin position="148"/>
        <end position="204"/>
    </location>
</feature>
<comment type="subcellular location">
    <subcellularLocation>
        <location evidence="1">Cell membrane</location>
        <topology evidence="1">Single-pass membrane protein</topology>
    </subcellularLocation>
</comment>
<comment type="caution">
    <text evidence="9">The sequence shown here is derived from an EMBL/GenBank/DDBJ whole genome shotgun (WGS) entry which is preliminary data.</text>
</comment>
<dbReference type="InterPro" id="IPR002068">
    <property type="entry name" value="A-crystallin/Hsp20_dom"/>
</dbReference>
<dbReference type="AlphaFoldDB" id="A0AAN7MCM0"/>
<feature type="transmembrane region" description="Helical" evidence="7">
    <location>
        <begin position="211"/>
        <end position="230"/>
    </location>
</feature>
<evidence type="ECO:0000256" key="6">
    <source>
        <dbReference type="SAM" id="MobiDB-lite"/>
    </source>
</evidence>
<feature type="compositionally biased region" description="Basic and acidic residues" evidence="6">
    <location>
        <begin position="160"/>
        <end position="183"/>
    </location>
</feature>
<keyword evidence="7" id="KW-0812">Transmembrane</keyword>